<keyword evidence="1" id="KW-0732">Signal</keyword>
<evidence type="ECO:0000256" key="1">
    <source>
        <dbReference type="SAM" id="SignalP"/>
    </source>
</evidence>
<keyword evidence="3" id="KW-1185">Reference proteome</keyword>
<proteinExistence type="predicted"/>
<dbReference type="Proteomes" id="UP000282837">
    <property type="component" value="Unassembled WGS sequence"/>
</dbReference>
<dbReference type="EMBL" id="SACO01000024">
    <property type="protein sequence ID" value="RVU02241.1"/>
    <property type="molecule type" value="Genomic_DNA"/>
</dbReference>
<sequence>MKLPALFLCLLALGAAPAAQARDALGVFGAWAAFRDPQVPRCYAIAVPQIEHRGETAPYADVGLWPKRGVRGQFHLRLARRSMGSAPITLSMGRNRWQLVGGGYDAWAADIRMDAAIIAAMRSAESFTVSARDAQGRSFSDTYPLQGAGTAMDAATVACAGR</sequence>
<comment type="caution">
    <text evidence="2">The sequence shown here is derived from an EMBL/GenBank/DDBJ whole genome shotgun (WGS) entry which is preliminary data.</text>
</comment>
<dbReference type="OrthoDB" id="7426653at2"/>
<dbReference type="RefSeq" id="WP_127711982.1">
    <property type="nucleotide sequence ID" value="NZ_SACO01000024.1"/>
</dbReference>
<reference evidence="2 3" key="1">
    <citation type="submission" date="2019-01" db="EMBL/GenBank/DDBJ databases">
        <authorList>
            <person name="Chen W.-M."/>
        </authorList>
    </citation>
    <scope>NUCLEOTIDE SEQUENCE [LARGE SCALE GENOMIC DNA]</scope>
    <source>
        <strain evidence="2 3">FSY-9</strain>
    </source>
</reference>
<dbReference type="AlphaFoldDB" id="A0A3S2UQR9"/>
<name>A0A3S2UQR9_9SPHN</name>
<evidence type="ECO:0000313" key="3">
    <source>
        <dbReference type="Proteomes" id="UP000282837"/>
    </source>
</evidence>
<organism evidence="2 3">
    <name type="scientific">Novosphingobium umbonatum</name>
    <dbReference type="NCBI Taxonomy" id="1908524"/>
    <lineage>
        <taxon>Bacteria</taxon>
        <taxon>Pseudomonadati</taxon>
        <taxon>Pseudomonadota</taxon>
        <taxon>Alphaproteobacteria</taxon>
        <taxon>Sphingomonadales</taxon>
        <taxon>Sphingomonadaceae</taxon>
        <taxon>Novosphingobium</taxon>
    </lineage>
</organism>
<gene>
    <name evidence="2" type="ORF">EOE18_17660</name>
</gene>
<protein>
    <recommendedName>
        <fullName evidence="4">Mlr4354 like protein</fullName>
    </recommendedName>
</protein>
<feature type="signal peptide" evidence="1">
    <location>
        <begin position="1"/>
        <end position="21"/>
    </location>
</feature>
<accession>A0A3S2UQR9</accession>
<evidence type="ECO:0008006" key="4">
    <source>
        <dbReference type="Google" id="ProtNLM"/>
    </source>
</evidence>
<evidence type="ECO:0000313" key="2">
    <source>
        <dbReference type="EMBL" id="RVU02241.1"/>
    </source>
</evidence>
<feature type="chain" id="PRO_5018680402" description="Mlr4354 like protein" evidence="1">
    <location>
        <begin position="22"/>
        <end position="162"/>
    </location>
</feature>